<keyword evidence="4" id="KW-0547">Nucleotide-binding</keyword>
<dbReference type="InterPro" id="IPR032270">
    <property type="entry name" value="AMPK_C"/>
</dbReference>
<dbReference type="SUPFAM" id="SSF48403">
    <property type="entry name" value="Ankyrin repeat"/>
    <property type="match status" value="1"/>
</dbReference>
<dbReference type="Proteomes" id="UP000521943">
    <property type="component" value="Unassembled WGS sequence"/>
</dbReference>
<dbReference type="PANTHER" id="PTHR10039">
    <property type="entry name" value="AMELOGENIN"/>
    <property type="match status" value="1"/>
</dbReference>
<dbReference type="Pfam" id="PF00069">
    <property type="entry name" value="Pkinase"/>
    <property type="match status" value="1"/>
</dbReference>
<dbReference type="Pfam" id="PF16579">
    <property type="entry name" value="AdenylateSensor"/>
    <property type="match status" value="1"/>
</dbReference>
<evidence type="ECO:0000256" key="7">
    <source>
        <dbReference type="ARBA" id="ARBA00023277"/>
    </source>
</evidence>
<evidence type="ECO:0000313" key="13">
    <source>
        <dbReference type="EMBL" id="KAF6742780.1"/>
    </source>
</evidence>
<comment type="catalytic activity">
    <reaction evidence="8">
        <text>L-threonyl-[protein] + ATP = O-phospho-L-threonyl-[protein] + ADP + H(+)</text>
        <dbReference type="Rhea" id="RHEA:46608"/>
        <dbReference type="Rhea" id="RHEA-COMP:11060"/>
        <dbReference type="Rhea" id="RHEA-COMP:11605"/>
        <dbReference type="ChEBI" id="CHEBI:15378"/>
        <dbReference type="ChEBI" id="CHEBI:30013"/>
        <dbReference type="ChEBI" id="CHEBI:30616"/>
        <dbReference type="ChEBI" id="CHEBI:61977"/>
        <dbReference type="ChEBI" id="CHEBI:456216"/>
        <dbReference type="EC" id="2.7.11.1"/>
    </reaction>
</comment>
<evidence type="ECO:0000256" key="1">
    <source>
        <dbReference type="ARBA" id="ARBA00004123"/>
    </source>
</evidence>
<dbReference type="SUPFAM" id="SSF56112">
    <property type="entry name" value="Protein kinase-like (PK-like)"/>
    <property type="match status" value="1"/>
</dbReference>
<keyword evidence="3" id="KW-0677">Repeat</keyword>
<comment type="caution">
    <text evidence="13">The sequence shown here is derived from an EMBL/GenBank/DDBJ whole genome shotgun (WGS) entry which is preliminary data.</text>
</comment>
<dbReference type="InterPro" id="IPR002110">
    <property type="entry name" value="Ankyrin_rpt"/>
</dbReference>
<dbReference type="InterPro" id="IPR011009">
    <property type="entry name" value="Kinase-like_dom_sf"/>
</dbReference>
<dbReference type="OrthoDB" id="193931at2759"/>
<dbReference type="Pfam" id="PF24883">
    <property type="entry name" value="NPHP3_N"/>
    <property type="match status" value="1"/>
</dbReference>
<dbReference type="Pfam" id="PF08587">
    <property type="entry name" value="UBA_2"/>
    <property type="match status" value="1"/>
</dbReference>
<organism evidence="13 14">
    <name type="scientific">Ephemerocybe angulata</name>
    <dbReference type="NCBI Taxonomy" id="980116"/>
    <lineage>
        <taxon>Eukaryota</taxon>
        <taxon>Fungi</taxon>
        <taxon>Dikarya</taxon>
        <taxon>Basidiomycota</taxon>
        <taxon>Agaricomycotina</taxon>
        <taxon>Agaricomycetes</taxon>
        <taxon>Agaricomycetidae</taxon>
        <taxon>Agaricales</taxon>
        <taxon>Agaricineae</taxon>
        <taxon>Psathyrellaceae</taxon>
        <taxon>Ephemerocybe</taxon>
    </lineage>
</organism>
<evidence type="ECO:0000259" key="12">
    <source>
        <dbReference type="PROSITE" id="PS50011"/>
    </source>
</evidence>
<keyword evidence="10" id="KW-0040">ANK repeat</keyword>
<dbReference type="PROSITE" id="PS50088">
    <property type="entry name" value="ANK_REPEAT"/>
    <property type="match status" value="1"/>
</dbReference>
<reference evidence="13 14" key="1">
    <citation type="submission" date="2020-07" db="EMBL/GenBank/DDBJ databases">
        <title>Comparative genomics of pyrophilous fungi reveals a link between fire events and developmental genes.</title>
        <authorList>
            <consortium name="DOE Joint Genome Institute"/>
            <person name="Steindorff A.S."/>
            <person name="Carver A."/>
            <person name="Calhoun S."/>
            <person name="Stillman K."/>
            <person name="Liu H."/>
            <person name="Lipzen A."/>
            <person name="Pangilinan J."/>
            <person name="Labutti K."/>
            <person name="Bruns T.D."/>
            <person name="Grigoriev I.V."/>
        </authorList>
    </citation>
    <scope>NUCLEOTIDE SEQUENCE [LARGE SCALE GENOMIC DNA]</scope>
    <source>
        <strain evidence="13 14">CBS 144469</strain>
    </source>
</reference>
<proteinExistence type="predicted"/>
<evidence type="ECO:0000256" key="3">
    <source>
        <dbReference type="ARBA" id="ARBA00022737"/>
    </source>
</evidence>
<dbReference type="EC" id="2.7.11.1" evidence="2"/>
<dbReference type="SMART" id="SM00248">
    <property type="entry name" value="ANK"/>
    <property type="match status" value="5"/>
</dbReference>
<dbReference type="CDD" id="cd12122">
    <property type="entry name" value="AMPKA_C"/>
    <property type="match status" value="1"/>
</dbReference>
<dbReference type="InterPro" id="IPR036770">
    <property type="entry name" value="Ankyrin_rpt-contain_sf"/>
</dbReference>
<dbReference type="GO" id="GO:0005634">
    <property type="term" value="C:nucleus"/>
    <property type="evidence" value="ECO:0007669"/>
    <property type="project" value="UniProtKB-SubCell"/>
</dbReference>
<dbReference type="InterPro" id="IPR027417">
    <property type="entry name" value="P-loop_NTPase"/>
</dbReference>
<keyword evidence="7" id="KW-0119">Carbohydrate metabolism</keyword>
<dbReference type="GO" id="GO:0005524">
    <property type="term" value="F:ATP binding"/>
    <property type="evidence" value="ECO:0007669"/>
    <property type="project" value="UniProtKB-KW"/>
</dbReference>
<dbReference type="Gene3D" id="1.25.40.20">
    <property type="entry name" value="Ankyrin repeat-containing domain"/>
    <property type="match status" value="2"/>
</dbReference>
<evidence type="ECO:0000313" key="14">
    <source>
        <dbReference type="Proteomes" id="UP000521943"/>
    </source>
</evidence>
<evidence type="ECO:0000256" key="9">
    <source>
        <dbReference type="ARBA" id="ARBA00048679"/>
    </source>
</evidence>
<evidence type="ECO:0000256" key="6">
    <source>
        <dbReference type="ARBA" id="ARBA00023242"/>
    </source>
</evidence>
<dbReference type="InterPro" id="IPR028375">
    <property type="entry name" value="KA1/Ssp2_C"/>
</dbReference>
<feature type="domain" description="Protein kinase" evidence="12">
    <location>
        <begin position="1"/>
        <end position="215"/>
    </location>
</feature>
<dbReference type="EMBL" id="JACGCI010000168">
    <property type="protein sequence ID" value="KAF6742780.1"/>
    <property type="molecule type" value="Genomic_DNA"/>
</dbReference>
<comment type="catalytic activity">
    <reaction evidence="9">
        <text>L-seryl-[protein] + ATP = O-phospho-L-seryl-[protein] + ADP + H(+)</text>
        <dbReference type="Rhea" id="RHEA:17989"/>
        <dbReference type="Rhea" id="RHEA-COMP:9863"/>
        <dbReference type="Rhea" id="RHEA-COMP:11604"/>
        <dbReference type="ChEBI" id="CHEBI:15378"/>
        <dbReference type="ChEBI" id="CHEBI:29999"/>
        <dbReference type="ChEBI" id="CHEBI:30616"/>
        <dbReference type="ChEBI" id="CHEBI:83421"/>
        <dbReference type="ChEBI" id="CHEBI:456216"/>
        <dbReference type="EC" id="2.7.11.1"/>
    </reaction>
</comment>
<feature type="repeat" description="ANK" evidence="10">
    <location>
        <begin position="1181"/>
        <end position="1213"/>
    </location>
</feature>
<dbReference type="SMART" id="SM00220">
    <property type="entry name" value="S_TKc"/>
    <property type="match status" value="1"/>
</dbReference>
<dbReference type="Gene3D" id="3.40.50.300">
    <property type="entry name" value="P-loop containing nucleotide triphosphate hydrolases"/>
    <property type="match status" value="1"/>
</dbReference>
<dbReference type="FunFam" id="1.10.510.10:FF:000571">
    <property type="entry name" value="Maternal embryonic leucine zipper kinase"/>
    <property type="match status" value="1"/>
</dbReference>
<accession>A0A8H6HA96</accession>
<evidence type="ECO:0000256" key="5">
    <source>
        <dbReference type="ARBA" id="ARBA00022840"/>
    </source>
</evidence>
<keyword evidence="14" id="KW-1185">Reference proteome</keyword>
<dbReference type="PROSITE" id="PS00108">
    <property type="entry name" value="PROTEIN_KINASE_ST"/>
    <property type="match status" value="1"/>
</dbReference>
<evidence type="ECO:0000256" key="10">
    <source>
        <dbReference type="PROSITE-ProRule" id="PRU00023"/>
    </source>
</evidence>
<evidence type="ECO:0000256" key="4">
    <source>
        <dbReference type="ARBA" id="ARBA00022741"/>
    </source>
</evidence>
<evidence type="ECO:0000256" key="8">
    <source>
        <dbReference type="ARBA" id="ARBA00047899"/>
    </source>
</evidence>
<evidence type="ECO:0000256" key="11">
    <source>
        <dbReference type="SAM" id="MobiDB-lite"/>
    </source>
</evidence>
<dbReference type="GO" id="GO:0004674">
    <property type="term" value="F:protein serine/threonine kinase activity"/>
    <property type="evidence" value="ECO:0007669"/>
    <property type="project" value="UniProtKB-EC"/>
</dbReference>
<comment type="subcellular location">
    <subcellularLocation>
        <location evidence="1">Nucleus</location>
    </subcellularLocation>
</comment>
<evidence type="ECO:0000256" key="2">
    <source>
        <dbReference type="ARBA" id="ARBA00012513"/>
    </source>
</evidence>
<feature type="compositionally biased region" description="Low complexity" evidence="11">
    <location>
        <begin position="31"/>
        <end position="53"/>
    </location>
</feature>
<dbReference type="CDD" id="cd14334">
    <property type="entry name" value="UBA_SNF1_fungi"/>
    <property type="match status" value="1"/>
</dbReference>
<keyword evidence="6" id="KW-0539">Nucleus</keyword>
<gene>
    <name evidence="13" type="ORF">DFP72DRAFT_1081295</name>
</gene>
<dbReference type="InterPro" id="IPR013896">
    <property type="entry name" value="SNF1_UBA"/>
</dbReference>
<sequence length="1650" mass="183436">MELGPMAARHRRPRFKPPIAIRYSAADTKSSQRQPTSSSCSNTPGASSSTTSSHTGACPSNAHGASSNKSSTGIEYSHRLKIVHRDLKPENVFLDDDLNVKIADFGLSNEISDGDFLTTSCGSPNYAAPEVIRGGVYAGPEIDVWSSGAILYVMLCGRLPFEDDDVQVLFQKITQGTFHLPSSLGHDARDLITQMLAVEPVKRITIQKILEHPFYKTDLPRYLQPLPPPPGPVLGALSSLVEPVQPLDFEIIEGLGRIEEDVVEQLAGRMAGVSKDDIWECLRRDDGVQGNAVKVAYLLLRDKNRLGKDLAKFAEAERDAILAARDPRNALSPTALSPTGTDMVEANPFEAEFNAEYDEYEDEGELVEEDDLDFYAPPADAHSSGGAAATFAVLNSSLPEQLPEQHHLTSYVSAKRSGRGGAAEKKSQHRTKWHFGIRSRSPPMEVMLEIYRTLKTLGMEWKEKRNLGGLGGLSMQSRRDPFAAGDGRGRAGIERAREYDGDGGVDLKAAASIYFVETRCRVQDVVVLMNLQLYMVDSINYLVDFHHKKSYKASMEPGAGRFDMAHFEVIQDSSSDSSRSVKEKEGLVGKEDEVVSPFVFMDVACRLILELAGGWGGGAFFDPFSLVHTMDPDLQVARDRMDVDQPLGGPQFFSGASNITARDITVHTAGRDMINNIVVNPAPISGPEASVEEVTAWLKGSNFRAIYRLSLETRMDDTGTWFIATFEFGEFVRQKGTVVWATGLPGSGKTILASISVEHLEEKFSGRADIAILYAFLRYSEKPTLLQIIAGLLTQLVSCHHIALANLLPPYQRAKRHRDELSCSEAVKVLKSVLGLFSDTFIVIDGLDEVDDTTKDGLLDVLTSLHAHILLTCRPLELFMRRHTPSALHILVQAQTRDIEVYVAKRIKQSTRLSSILSENPDIAEKFTALIQEKSKGMFLLARLQMELVLERCATIGSLLKALETLPSGINDMYHLTMDRIGSLSEEEISIAHRAFVWILHARQELSPMDLRHALTFSYHDKKFIEHNSVSMPVLLSICYYSTQEFMKGLAFSHLPDPHDLLAVTSVACVETHRAMLTAALKSAKYHRVRADAVTRHLPLLYYALNSWGAHAKICDDQRSLSPFIHSFLSNHRLHIHGHTPDLVSHYITLSNVSPGLSLAAAHDLANLISSSTFPYSPTHGTKTPFHVAAEHGRTAALRALLENYSGVYVKDEVGRTPLHHCFLEDSTWEPEVVRQLLNLSSSDTWRAFPSEIVDINERDKDGHSAFFDACRSFAYLPIEALNDSTRPQGRILHLFSSHPSIDVDLPASTGDTPFSRACSHHNSGMAQFLISSTPYLKVDTRNKWGETPFMHACDSRSERMVEWFLSRDPAGCHFPHQEDDEGKTALERIVAYGGLATIRNQVNPFRGTQQAWKLENLGAADKIIRILSRQASHVRMARTVHAYPPIYEMRASRAQRGPMVDVCLNDCHRRYEGDRTPLMLLANYPCAMKYLVSGNEENPDFINAQDSEGRCALMYACFGQDPHNASLSVKVLTSCPSVNIHLRDRDGMSALDYALFSYNWDAATVLLGHPSWNSPTIRSAVITAARQRNISIHSLEWLLNARQGAFSFWPGDNMEDGTALKMALLGRDDGVCLRENQRWGWIFNRQWAF</sequence>
<keyword evidence="5" id="KW-0067">ATP-binding</keyword>
<dbReference type="Gene3D" id="1.10.510.10">
    <property type="entry name" value="Transferase(Phosphotransferase) domain 1"/>
    <property type="match status" value="1"/>
</dbReference>
<dbReference type="Gene3D" id="3.30.310.80">
    <property type="entry name" value="Kinase associated domain 1, KA1"/>
    <property type="match status" value="1"/>
</dbReference>
<dbReference type="InterPro" id="IPR000719">
    <property type="entry name" value="Prot_kinase_dom"/>
</dbReference>
<dbReference type="SUPFAM" id="SSF52540">
    <property type="entry name" value="P-loop containing nucleoside triphosphate hydrolases"/>
    <property type="match status" value="1"/>
</dbReference>
<dbReference type="SUPFAM" id="SSF103243">
    <property type="entry name" value="KA1-like"/>
    <property type="match status" value="1"/>
</dbReference>
<protein>
    <recommendedName>
        <fullName evidence="2">non-specific serine/threonine protein kinase</fullName>
        <ecNumber evidence="2">2.7.11.1</ecNumber>
    </recommendedName>
</protein>
<dbReference type="InterPro" id="IPR056884">
    <property type="entry name" value="NPHP3-like_N"/>
</dbReference>
<dbReference type="PROSITE" id="PS50011">
    <property type="entry name" value="PROTEIN_KINASE_DOM"/>
    <property type="match status" value="1"/>
</dbReference>
<name>A0A8H6HA96_9AGAR</name>
<feature type="region of interest" description="Disordered" evidence="11">
    <location>
        <begin position="1"/>
        <end position="71"/>
    </location>
</feature>
<dbReference type="InterPro" id="IPR008271">
    <property type="entry name" value="Ser/Thr_kinase_AS"/>
</dbReference>